<feature type="region of interest" description="Disordered" evidence="1">
    <location>
        <begin position="18"/>
        <end position="39"/>
    </location>
</feature>
<proteinExistence type="predicted"/>
<reference evidence="2" key="2">
    <citation type="submission" date="2020-11" db="EMBL/GenBank/DDBJ databases">
        <authorList>
            <person name="McCartney M.A."/>
            <person name="Auch B."/>
            <person name="Kono T."/>
            <person name="Mallez S."/>
            <person name="Becker A."/>
            <person name="Gohl D.M."/>
            <person name="Silverstein K.A.T."/>
            <person name="Koren S."/>
            <person name="Bechman K.B."/>
            <person name="Herman A."/>
            <person name="Abrahante J.E."/>
            <person name="Garbe J."/>
        </authorList>
    </citation>
    <scope>NUCLEOTIDE SEQUENCE</scope>
    <source>
        <strain evidence="2">Duluth1</strain>
        <tissue evidence="2">Whole animal</tissue>
    </source>
</reference>
<evidence type="ECO:0000313" key="2">
    <source>
        <dbReference type="EMBL" id="KAH3894191.1"/>
    </source>
</evidence>
<keyword evidence="3" id="KW-1185">Reference proteome</keyword>
<evidence type="ECO:0000256" key="1">
    <source>
        <dbReference type="SAM" id="MobiDB-lite"/>
    </source>
</evidence>
<sequence>MNIEGVALCRDPGTQYAQRTGETVSGMKTTAGDSESGDKGRAVCCIPFAVMRSDMNLS</sequence>
<dbReference type="AlphaFoldDB" id="A0A9D4NH38"/>
<dbReference type="Proteomes" id="UP000828390">
    <property type="component" value="Unassembled WGS sequence"/>
</dbReference>
<protein>
    <submittedName>
        <fullName evidence="2">Uncharacterized protein</fullName>
    </submittedName>
</protein>
<accession>A0A9D4NH38</accession>
<organism evidence="2 3">
    <name type="scientific">Dreissena polymorpha</name>
    <name type="common">Zebra mussel</name>
    <name type="synonym">Mytilus polymorpha</name>
    <dbReference type="NCBI Taxonomy" id="45954"/>
    <lineage>
        <taxon>Eukaryota</taxon>
        <taxon>Metazoa</taxon>
        <taxon>Spiralia</taxon>
        <taxon>Lophotrochozoa</taxon>
        <taxon>Mollusca</taxon>
        <taxon>Bivalvia</taxon>
        <taxon>Autobranchia</taxon>
        <taxon>Heteroconchia</taxon>
        <taxon>Euheterodonta</taxon>
        <taxon>Imparidentia</taxon>
        <taxon>Neoheterodontei</taxon>
        <taxon>Myida</taxon>
        <taxon>Dreissenoidea</taxon>
        <taxon>Dreissenidae</taxon>
        <taxon>Dreissena</taxon>
    </lineage>
</organism>
<feature type="compositionally biased region" description="Polar residues" evidence="1">
    <location>
        <begin position="18"/>
        <end position="33"/>
    </location>
</feature>
<comment type="caution">
    <text evidence="2">The sequence shown here is derived from an EMBL/GenBank/DDBJ whole genome shotgun (WGS) entry which is preliminary data.</text>
</comment>
<dbReference type="EMBL" id="JAIWYP010000001">
    <property type="protein sequence ID" value="KAH3894191.1"/>
    <property type="molecule type" value="Genomic_DNA"/>
</dbReference>
<reference evidence="2" key="1">
    <citation type="journal article" date="2019" name="bioRxiv">
        <title>The Genome of the Zebra Mussel, Dreissena polymorpha: A Resource for Invasive Species Research.</title>
        <authorList>
            <person name="McCartney M.A."/>
            <person name="Auch B."/>
            <person name="Kono T."/>
            <person name="Mallez S."/>
            <person name="Zhang Y."/>
            <person name="Obille A."/>
            <person name="Becker A."/>
            <person name="Abrahante J.E."/>
            <person name="Garbe J."/>
            <person name="Badalamenti J.P."/>
            <person name="Herman A."/>
            <person name="Mangelson H."/>
            <person name="Liachko I."/>
            <person name="Sullivan S."/>
            <person name="Sone E.D."/>
            <person name="Koren S."/>
            <person name="Silverstein K.A.T."/>
            <person name="Beckman K.B."/>
            <person name="Gohl D.M."/>
        </authorList>
    </citation>
    <scope>NUCLEOTIDE SEQUENCE</scope>
    <source>
        <strain evidence="2">Duluth1</strain>
        <tissue evidence="2">Whole animal</tissue>
    </source>
</reference>
<evidence type="ECO:0000313" key="3">
    <source>
        <dbReference type="Proteomes" id="UP000828390"/>
    </source>
</evidence>
<gene>
    <name evidence="2" type="ORF">DPMN_018348</name>
</gene>
<name>A0A9D4NH38_DREPO</name>